<gene>
    <name evidence="2" type="ORF">JRA39_001713</name>
</gene>
<accession>A0AAI9MWV5</accession>
<comment type="caution">
    <text evidence="2">The sequence shown here is derived from an EMBL/GenBank/DDBJ whole genome shotgun (WGS) entry which is preliminary data.</text>
</comment>
<keyword evidence="1" id="KW-0732">Signal</keyword>
<evidence type="ECO:0000256" key="1">
    <source>
        <dbReference type="SAM" id="SignalP"/>
    </source>
</evidence>
<dbReference type="EMBL" id="AAZDVE040000010">
    <property type="protein sequence ID" value="EMP9432674.1"/>
    <property type="molecule type" value="Genomic_DNA"/>
</dbReference>
<feature type="signal peptide" evidence="1">
    <location>
        <begin position="1"/>
        <end position="20"/>
    </location>
</feature>
<protein>
    <submittedName>
        <fullName evidence="2">DUF3828 domain-containing protein</fullName>
    </submittedName>
</protein>
<dbReference type="AlphaFoldDB" id="A0AAI9MWV5"/>
<feature type="chain" id="PRO_5042549415" evidence="1">
    <location>
        <begin position="21"/>
        <end position="392"/>
    </location>
</feature>
<proteinExistence type="predicted"/>
<sequence>MTQYLLPVFLSLSYPIVVVAQPSDSLFNCEKYNQNNDKYEQCQQREIACQTLIDSTPLRASLPTTSTFIITGNERAYFHAFPSEMCRYENKFVIPGDRLGFVGYTTQPPIVNDEHTYILLSYNGVFGWIDTRQVEASEEKNCDEINKLAQEEASTQKGRMGQTYLINYPRTPIYSAPDLDCQDNKRYLIQNDRVKAVYPDPINGFYFVSFTHSSTGTHTFGWLQTQPLVSEPNVMDPNELPAIPPDIVVLDFYDNDLLPSDYSFHHNYESDFITPELLDKISNSITCDYGDEDEFSAEQKAICDIERECDQRGCNWDGTWIPGGANYYTKSQDVLNSWVENRKAKVLSINKQNAIVDLILGEGKPYPLHLIVRLINTDGKWMINQIDEVKVK</sequence>
<dbReference type="Gene3D" id="3.10.450.50">
    <property type="match status" value="1"/>
</dbReference>
<name>A0AAI9MWV5_PROST</name>
<reference evidence="2" key="1">
    <citation type="submission" date="2024-02" db="EMBL/GenBank/DDBJ databases">
        <authorList>
            <consortium name="Clinical and Environmental Microbiology Branch: Whole genome sequencing antimicrobial resistance pathogens in the healthcare setting"/>
        </authorList>
    </citation>
    <scope>NUCLEOTIDE SEQUENCE</scope>
    <source>
        <strain evidence="2">2020GO-00142</strain>
    </source>
</reference>
<evidence type="ECO:0000313" key="2">
    <source>
        <dbReference type="EMBL" id="EMP9432674.1"/>
    </source>
</evidence>
<organism evidence="2">
    <name type="scientific">Providencia stuartii</name>
    <dbReference type="NCBI Taxonomy" id="588"/>
    <lineage>
        <taxon>Bacteria</taxon>
        <taxon>Pseudomonadati</taxon>
        <taxon>Pseudomonadota</taxon>
        <taxon>Gammaproteobacteria</taxon>
        <taxon>Enterobacterales</taxon>
        <taxon>Morganellaceae</taxon>
        <taxon>Providencia</taxon>
    </lineage>
</organism>